<dbReference type="VEuPathDB" id="TriTrypDB:BSAL_92705"/>
<keyword evidence="4" id="KW-1185">Reference proteome</keyword>
<evidence type="ECO:0000313" key="3">
    <source>
        <dbReference type="EMBL" id="CUG86353.1"/>
    </source>
</evidence>
<feature type="chain" id="PRO_5006621872" evidence="2">
    <location>
        <begin position="24"/>
        <end position="1150"/>
    </location>
</feature>
<evidence type="ECO:0000256" key="2">
    <source>
        <dbReference type="SAM" id="SignalP"/>
    </source>
</evidence>
<dbReference type="AlphaFoldDB" id="A0A0S4J4F7"/>
<proteinExistence type="predicted"/>
<dbReference type="Proteomes" id="UP000051952">
    <property type="component" value="Unassembled WGS sequence"/>
</dbReference>
<dbReference type="EMBL" id="CYKH01001279">
    <property type="protein sequence ID" value="CUG86353.1"/>
    <property type="molecule type" value="Genomic_DNA"/>
</dbReference>
<keyword evidence="1" id="KW-1133">Transmembrane helix</keyword>
<feature type="signal peptide" evidence="2">
    <location>
        <begin position="1"/>
        <end position="23"/>
    </location>
</feature>
<evidence type="ECO:0000313" key="4">
    <source>
        <dbReference type="Proteomes" id="UP000051952"/>
    </source>
</evidence>
<organism evidence="3 4">
    <name type="scientific">Bodo saltans</name>
    <name type="common">Flagellated protozoan</name>
    <dbReference type="NCBI Taxonomy" id="75058"/>
    <lineage>
        <taxon>Eukaryota</taxon>
        <taxon>Discoba</taxon>
        <taxon>Euglenozoa</taxon>
        <taxon>Kinetoplastea</taxon>
        <taxon>Metakinetoplastina</taxon>
        <taxon>Eubodonida</taxon>
        <taxon>Bodonidae</taxon>
        <taxon>Bodo</taxon>
    </lineage>
</organism>
<feature type="transmembrane region" description="Helical" evidence="1">
    <location>
        <begin position="955"/>
        <end position="977"/>
    </location>
</feature>
<feature type="transmembrane region" description="Helical" evidence="1">
    <location>
        <begin position="1034"/>
        <end position="1054"/>
    </location>
</feature>
<gene>
    <name evidence="3" type="ORF">BSAL_92705</name>
</gene>
<name>A0A0S4J4F7_BODSA</name>
<feature type="transmembrane region" description="Helical" evidence="1">
    <location>
        <begin position="1066"/>
        <end position="1083"/>
    </location>
</feature>
<reference evidence="4" key="1">
    <citation type="submission" date="2015-09" db="EMBL/GenBank/DDBJ databases">
        <authorList>
            <consortium name="Pathogen Informatics"/>
        </authorList>
    </citation>
    <scope>NUCLEOTIDE SEQUENCE [LARGE SCALE GENOMIC DNA]</scope>
    <source>
        <strain evidence="4">Lake Konstanz</strain>
    </source>
</reference>
<accession>A0A0S4J4F7</accession>
<protein>
    <submittedName>
        <fullName evidence="3">Membrane-associated protein, putative</fullName>
    </submittedName>
</protein>
<keyword evidence="1" id="KW-0472">Membrane</keyword>
<evidence type="ECO:0000256" key="1">
    <source>
        <dbReference type="SAM" id="Phobius"/>
    </source>
</evidence>
<sequence length="1150" mass="121013">MLLLNSPALLVTWICVFFPMMTTLSVGSIEIPCINNTGIATNSSITPFPLVSNQSYTLTNCVSDVVFIDLMLGSSSSTVFENVTVRVAGGNVLPRLSTAIASSATTSSSVPSTVRNIHVVVEQAHAVGEMIVSGGLPLTMVDISSGTATLQDITVTFVDSSLRLDVATANGAAVVVAPMLFLRPGAGAASVILSGVTISVVNSLLSVNANIIGNSSSLNNMVAMASFSMTQTGVMELIEVLAVNSTFVLMMVSAQPPSPLIYQECETAVISIRSDANKYTSSVTLRRASLIADLNTNLTIRCRVPRASSDIVAAVKIGSSMQAVHGVTILIKDSFAVIQNICRSNCSADDASFPRARVVCFAGNTRESNLMLSNITIVASHSMMILDSPKSALAVTVQNNAALHGLFINVLNCSAEVSSGNLNVGLSSRTQAIVDVSSSSNATQVYVLVRQVNATFFAESGDCMIALSAVVGALDNISYSRIEVVDVVVTSRTMNGTIFTIGTIFNLSDVLAPITMGTSLVNIAMQSTASLSVGVGLSISIKNATLDVLHATTVPTGPLFLLVVSIASIVNVVRLLTNSRIHVANSHIARSFPSTYLSLAGVIPSPGAHFNITAIVNLFDATSAILTINPQLATFASVMYEISGGLPPTIVHTNVSTQIIKNCTVSYSNAPQQTDCIALVMPPGVSNKCTYTIEDTQPLPSTRSVGSIIGVIGQSRLVNSSVTARRIRGLCMLMFACFKPTSFEGPLTALTFTGVSLYYGNYGIPMHQHPIGTQDTSFALDLRERSEVSSGRRVPACLTITHSVFKGFTALLMPDSINITSASPPSRVSPTLLALGCNVWDDVGLPHTLITSNTTVLNYVQYPWGMYNESIACHGLPGTSTVSVSTTLALHKPAPPPPAVPPGAVSTVTSVAGVIGAAAAAMIDAQSLVALGRSVCAPQAMHEATSASQFLLSPFYSLGDYAMVFGNLGLFLLFHGMHRFQLYRRKKLLERTSLASVTLLPELPSVVDGVVGGNPTAASPLATTIMRPAVSLKFPNHSISMAMLLAPGVVNGGMRGIFSGEVVDTIGGVVALIAVSLGVWWRWRSGNLREVKLMRFVPWPHQGCVAPCVWAVSGSPRRPSQLVYSHRRSQASPYPRRGALACGLYCAASN</sequence>
<keyword evidence="1" id="KW-0812">Transmembrane</keyword>
<keyword evidence="2" id="KW-0732">Signal</keyword>